<evidence type="ECO:0000313" key="2">
    <source>
        <dbReference type="EMBL" id="CAL4994876.1"/>
    </source>
</evidence>
<name>A0ABC9B5A7_9POAL</name>
<organism evidence="2 3">
    <name type="scientific">Urochloa decumbens</name>
    <dbReference type="NCBI Taxonomy" id="240449"/>
    <lineage>
        <taxon>Eukaryota</taxon>
        <taxon>Viridiplantae</taxon>
        <taxon>Streptophyta</taxon>
        <taxon>Embryophyta</taxon>
        <taxon>Tracheophyta</taxon>
        <taxon>Spermatophyta</taxon>
        <taxon>Magnoliopsida</taxon>
        <taxon>Liliopsida</taxon>
        <taxon>Poales</taxon>
        <taxon>Poaceae</taxon>
        <taxon>PACMAD clade</taxon>
        <taxon>Panicoideae</taxon>
        <taxon>Panicodae</taxon>
        <taxon>Paniceae</taxon>
        <taxon>Melinidinae</taxon>
        <taxon>Urochloa</taxon>
    </lineage>
</organism>
<dbReference type="AlphaFoldDB" id="A0ABC9B5A7"/>
<reference evidence="2" key="1">
    <citation type="submission" date="2024-10" db="EMBL/GenBank/DDBJ databases">
        <authorList>
            <person name="Ryan C."/>
        </authorList>
    </citation>
    <scope>NUCLEOTIDE SEQUENCE [LARGE SCALE GENOMIC DNA]</scope>
</reference>
<gene>
    <name evidence="2" type="ORF">URODEC1_LOCUS62107</name>
</gene>
<dbReference type="EMBL" id="OZ075134">
    <property type="protein sequence ID" value="CAL4994876.1"/>
    <property type="molecule type" value="Genomic_DNA"/>
</dbReference>
<keyword evidence="1" id="KW-0732">Signal</keyword>
<sequence>MAFGATSLKAATVAAIFMALVLSSEAGRKSAPAGTPCKEHECISKCPSKCHATADKACEGYKKGPSRECYKGCESDCHSKCGPDAACHATCPDPKCVKKCEDTPWPEYKPCLTATFEGCKKECVAGCKGEKVQG</sequence>
<evidence type="ECO:0000256" key="1">
    <source>
        <dbReference type="SAM" id="SignalP"/>
    </source>
</evidence>
<accession>A0ABC9B5A7</accession>
<feature type="signal peptide" evidence="1">
    <location>
        <begin position="1"/>
        <end position="26"/>
    </location>
</feature>
<feature type="chain" id="PRO_5044811138" evidence="1">
    <location>
        <begin position="27"/>
        <end position="134"/>
    </location>
</feature>
<protein>
    <submittedName>
        <fullName evidence="2">Uncharacterized protein</fullName>
    </submittedName>
</protein>
<keyword evidence="3" id="KW-1185">Reference proteome</keyword>
<dbReference type="Proteomes" id="UP001497457">
    <property type="component" value="Chromosome 24b"/>
</dbReference>
<proteinExistence type="predicted"/>
<evidence type="ECO:0000313" key="3">
    <source>
        <dbReference type="Proteomes" id="UP001497457"/>
    </source>
</evidence>